<dbReference type="AlphaFoldDB" id="A0A7S4KWD5"/>
<organism evidence="2">
    <name type="scientific">Guillardia theta</name>
    <name type="common">Cryptophyte</name>
    <name type="synonym">Cryptomonas phi</name>
    <dbReference type="NCBI Taxonomy" id="55529"/>
    <lineage>
        <taxon>Eukaryota</taxon>
        <taxon>Cryptophyceae</taxon>
        <taxon>Pyrenomonadales</taxon>
        <taxon>Geminigeraceae</taxon>
        <taxon>Guillardia</taxon>
    </lineage>
</organism>
<keyword evidence="1" id="KW-0378">Hydrolase</keyword>
<comment type="catalytic activity">
    <reaction evidence="1">
        <text>queuosine 5'-phosphate + H2O = queuine + D-ribose 5-phosphate</text>
        <dbReference type="Rhea" id="RHEA:75387"/>
        <dbReference type="ChEBI" id="CHEBI:15377"/>
        <dbReference type="ChEBI" id="CHEBI:17433"/>
        <dbReference type="ChEBI" id="CHEBI:78346"/>
        <dbReference type="ChEBI" id="CHEBI:194371"/>
    </reaction>
    <physiologicalReaction direction="left-to-right" evidence="1">
        <dbReference type="Rhea" id="RHEA:75388"/>
    </physiologicalReaction>
</comment>
<dbReference type="EMBL" id="HBKN01024918">
    <property type="protein sequence ID" value="CAE2307462.1"/>
    <property type="molecule type" value="Transcribed_RNA"/>
</dbReference>
<evidence type="ECO:0000256" key="1">
    <source>
        <dbReference type="RuleBase" id="RU365002"/>
    </source>
</evidence>
<dbReference type="InterPro" id="IPR019438">
    <property type="entry name" value="Q_salvage"/>
</dbReference>
<sequence length="401" mass="45133">MPRLRGGRSENSILLDIRSTVLSQTEELEELVSVNATAVEALAKDIETWRVKKSFKVRFGLPLVFDDVKQEINFYALLATLSFGSGWQEGVWSKAPTKGVPTRDSVLNMLISLHMDSKNLDAAGLAEVSLFALSQALDIPLTKEKRLDGGPIRQDVPSDYRWLVDKYYSVLSSLSSDLTSRGFKDLADFILSSRMHGHVRVDESDVNFSASLLVERLVKCFETFQDVANVGQSSVPLHRKAQLVCEDLVARFAAREHRLNFTDMEDLTLGSDAETVTWLRKLSLIEVSPALAKKIDSDKEIEAGSREEAALRVAGVKACMKLAEEINKINPEDTVSNVEVWRYISMQVKDLYFKQVKAKEVRQEANNKFGQDAGEEEEEKIYVIGEGDDKKMFRCKNTQHY</sequence>
<comment type="function">
    <text evidence="1">Catalyzes the hydrolysis of queuosine 5'-phosphate, releasing the nucleobase queuine (q). Is required for salvage of queuine from exogenous queuosine (Q) that is imported and then converted to queuosine 5'-phosphate intracellularly.</text>
</comment>
<evidence type="ECO:0000313" key="2">
    <source>
        <dbReference type="EMBL" id="CAE2307462.1"/>
    </source>
</evidence>
<protein>
    <recommendedName>
        <fullName evidence="1">Queuosine 5'-phosphate N-glycosylase/hydrolase</fullName>
        <ecNumber evidence="1">3.2.2.-</ecNumber>
    </recommendedName>
    <alternativeName>
        <fullName evidence="1">Queuosine-nucleotide N-glycosylase/hydrolase</fullName>
    </alternativeName>
</protein>
<gene>
    <name evidence="2" type="ORF">GTHE00462_LOCUS19404</name>
</gene>
<name>A0A7S4KWD5_GUITH</name>
<accession>A0A7S4KWD5</accession>
<dbReference type="GO" id="GO:0016787">
    <property type="term" value="F:hydrolase activity"/>
    <property type="evidence" value="ECO:0007669"/>
    <property type="project" value="UniProtKB-KW"/>
</dbReference>
<dbReference type="EC" id="3.2.2.-" evidence="1"/>
<comment type="similarity">
    <text evidence="1">Belongs to the QNG1 protein family.</text>
</comment>
<proteinExistence type="inferred from homology"/>
<reference evidence="2" key="1">
    <citation type="submission" date="2021-01" db="EMBL/GenBank/DDBJ databases">
        <authorList>
            <person name="Corre E."/>
            <person name="Pelletier E."/>
            <person name="Niang G."/>
            <person name="Scheremetjew M."/>
            <person name="Finn R."/>
            <person name="Kale V."/>
            <person name="Holt S."/>
            <person name="Cochrane G."/>
            <person name="Meng A."/>
            <person name="Brown T."/>
            <person name="Cohen L."/>
        </authorList>
    </citation>
    <scope>NUCLEOTIDE SEQUENCE</scope>
    <source>
        <strain evidence="2">CCMP 2712</strain>
    </source>
</reference>
<dbReference type="GO" id="GO:0006400">
    <property type="term" value="P:tRNA modification"/>
    <property type="evidence" value="ECO:0007669"/>
    <property type="project" value="TreeGrafter"/>
</dbReference>
<dbReference type="Pfam" id="PF10343">
    <property type="entry name" value="Q_salvage"/>
    <property type="match status" value="1"/>
</dbReference>
<dbReference type="PANTHER" id="PTHR21314">
    <property type="entry name" value="QUEUOSINE 5'-PHOSPHATE N-GLYCOSYLASE_HYDROLASE-RELATED"/>
    <property type="match status" value="1"/>
</dbReference>
<dbReference type="PANTHER" id="PTHR21314:SF1">
    <property type="entry name" value="QUEUOSINE SALVAGE PROTEIN"/>
    <property type="match status" value="1"/>
</dbReference>